<dbReference type="Pfam" id="PF00361">
    <property type="entry name" value="Proton_antipo_M"/>
    <property type="match status" value="1"/>
</dbReference>
<keyword evidence="6 10" id="KW-0812">Transmembrane</keyword>
<dbReference type="EC" id="7.1.1.2" evidence="4 10"/>
<evidence type="ECO:0000256" key="2">
    <source>
        <dbReference type="ARBA" id="ARBA00004141"/>
    </source>
</evidence>
<evidence type="ECO:0000313" key="12">
    <source>
        <dbReference type="EMBL" id="AET13201.1"/>
    </source>
</evidence>
<keyword evidence="12" id="KW-0560">Oxidoreductase</keyword>
<dbReference type="GO" id="GO:0042773">
    <property type="term" value="P:ATP synthesis coupled electron transport"/>
    <property type="evidence" value="ECO:0007669"/>
    <property type="project" value="InterPro"/>
</dbReference>
<dbReference type="PANTHER" id="PTHR43507:SF1">
    <property type="entry name" value="NADH-UBIQUINONE OXIDOREDUCTASE CHAIN 4"/>
    <property type="match status" value="1"/>
</dbReference>
<feature type="transmembrane region" description="Helical" evidence="10">
    <location>
        <begin position="265"/>
        <end position="283"/>
    </location>
</feature>
<keyword evidence="10" id="KW-0679">Respiratory chain</keyword>
<dbReference type="InterPro" id="IPR003918">
    <property type="entry name" value="NADH_UbQ_OxRdtase"/>
</dbReference>
<dbReference type="EMBL" id="JN700939">
    <property type="protein sequence ID" value="AET13201.1"/>
    <property type="molecule type" value="Genomic_DNA"/>
</dbReference>
<keyword evidence="10" id="KW-0813">Transport</keyword>
<feature type="transmembrane region" description="Helical" evidence="10">
    <location>
        <begin position="319"/>
        <end position="342"/>
    </location>
</feature>
<sequence>MLLILGITLIAAIINVITIKPDNHSYLKRVSLQWSFLILIISTFIWFSLNINLSFQFNSCLSLSFYWTLIPFGVDSISLFFIFLSTLLIPICILTSWNSIKFLVKEFLLCLLIIELLLIGVFTALDIIIFYILFEAILIPMFIIIGVWGAREQKIKAAYYFFFYTLFGSVFMLLAIFKLYSITGTTHFQVLLALDLPKNSQIWIFLGFFLSFAVKVPKLPFHIWLPQAHVEAPVAGSVLLAGILLKLGGYGFLRFSFPLLPEASQFFAPFIITLSLLAVIYGSLTTCRQTDMKRLIAYSSVAHMGLVTLAIFSGNLEGLTASIFLMVAHGLVSSALFILVTVPYDRVGTRLIRYYRGLAISMPLFASLFILFTLANIALPLSCNFIGEFYALIAAFKFNKLAGTLASVGIVLSAAYSLLLYNRISFGAPSSFTHLTRDLSRRETNVLITLVLPTYILGIFPSLLIAYTTPELLLTYAN</sequence>
<gene>
    <name evidence="12" type="primary">nad4</name>
</gene>
<protein>
    <recommendedName>
        <fullName evidence="5 10">NADH-ubiquinone oxidoreductase chain 4</fullName>
        <ecNumber evidence="4 10">7.1.1.2</ecNumber>
    </recommendedName>
</protein>
<dbReference type="GO" id="GO:0031966">
    <property type="term" value="C:mitochondrial membrane"/>
    <property type="evidence" value="ECO:0007669"/>
    <property type="project" value="UniProtKB-SubCell"/>
</dbReference>
<dbReference type="InterPro" id="IPR010227">
    <property type="entry name" value="NADH_Q_OxRdtase_chainM/4"/>
</dbReference>
<reference evidence="12" key="1">
    <citation type="journal article" date="2012" name="Genome Biol. Evol.">
        <title>Evolution of linear mitochondrial genomes in medusozoan cnidarians.</title>
        <authorList>
            <person name="Kayal E."/>
            <person name="Bentlage B."/>
            <person name="Collins A.G."/>
            <person name="Kayal M."/>
            <person name="Pirro S."/>
            <person name="Lavrov D.V."/>
        </authorList>
    </citation>
    <scope>NUCLEOTIDE SEQUENCE</scope>
</reference>
<feature type="transmembrane region" description="Helical" evidence="10">
    <location>
        <begin position="32"/>
        <end position="49"/>
    </location>
</feature>
<feature type="transmembrane region" description="Helical" evidence="10">
    <location>
        <begin position="80"/>
        <end position="100"/>
    </location>
</feature>
<keyword evidence="10" id="KW-0520">NAD</keyword>
<evidence type="ECO:0000256" key="7">
    <source>
        <dbReference type="ARBA" id="ARBA00022989"/>
    </source>
</evidence>
<keyword evidence="10" id="KW-0249">Electron transport</keyword>
<evidence type="ECO:0000256" key="8">
    <source>
        <dbReference type="ARBA" id="ARBA00023136"/>
    </source>
</evidence>
<dbReference type="GO" id="GO:0015990">
    <property type="term" value="P:electron transport coupled proton transport"/>
    <property type="evidence" value="ECO:0007669"/>
    <property type="project" value="TreeGrafter"/>
</dbReference>
<feature type="transmembrane region" description="Helical" evidence="10">
    <location>
        <begin position="157"/>
        <end position="182"/>
    </location>
</feature>
<keyword evidence="10 12" id="KW-0496">Mitochondrion</keyword>
<feature type="transmembrane region" description="Helical" evidence="10">
    <location>
        <begin position="202"/>
        <end position="221"/>
    </location>
</feature>
<accession>G9ISJ7</accession>
<feature type="transmembrane region" description="Helical" evidence="10">
    <location>
        <begin position="401"/>
        <end position="424"/>
    </location>
</feature>
<evidence type="ECO:0000256" key="4">
    <source>
        <dbReference type="ARBA" id="ARBA00012944"/>
    </source>
</evidence>
<keyword evidence="10" id="KW-0830">Ubiquinone</keyword>
<feature type="transmembrane region" description="Helical" evidence="10">
    <location>
        <begin position="131"/>
        <end position="150"/>
    </location>
</feature>
<organism evidence="12">
    <name type="scientific">Linuche unguiculata</name>
    <name type="common">Thimble jellyfish</name>
    <dbReference type="NCBI Taxonomy" id="880233"/>
    <lineage>
        <taxon>Eukaryota</taxon>
        <taxon>Metazoa</taxon>
        <taxon>Cnidaria</taxon>
        <taxon>Scyphozoa</taxon>
        <taxon>Coronatae</taxon>
        <taxon>Linuchidae</taxon>
        <taxon>Linuche</taxon>
    </lineage>
</organism>
<feature type="transmembrane region" description="Helical" evidence="10">
    <location>
        <begin position="295"/>
        <end position="313"/>
    </location>
</feature>
<dbReference type="PRINTS" id="PR01437">
    <property type="entry name" value="NUOXDRDTASE4"/>
</dbReference>
<geneLocation type="mitochondrion" evidence="12"/>
<evidence type="ECO:0000256" key="3">
    <source>
        <dbReference type="ARBA" id="ARBA00009025"/>
    </source>
</evidence>
<keyword evidence="7 10" id="KW-1133">Transmembrane helix</keyword>
<evidence type="ECO:0000256" key="10">
    <source>
        <dbReference type="RuleBase" id="RU003297"/>
    </source>
</evidence>
<feature type="domain" description="NADH:quinone oxidoreductase/Mrp antiporter transmembrane" evidence="11">
    <location>
        <begin position="124"/>
        <end position="412"/>
    </location>
</feature>
<dbReference type="GO" id="GO:0008137">
    <property type="term" value="F:NADH dehydrogenase (ubiquinone) activity"/>
    <property type="evidence" value="ECO:0007669"/>
    <property type="project" value="UniProtKB-UniRule"/>
</dbReference>
<evidence type="ECO:0000259" key="11">
    <source>
        <dbReference type="Pfam" id="PF00361"/>
    </source>
</evidence>
<evidence type="ECO:0000256" key="9">
    <source>
        <dbReference type="ARBA" id="ARBA00049551"/>
    </source>
</evidence>
<comment type="subcellular location">
    <subcellularLocation>
        <location evidence="2">Membrane</location>
        <topology evidence="2">Multi-pass membrane protein</topology>
    </subcellularLocation>
    <subcellularLocation>
        <location evidence="10">Mitochondrion membrane</location>
        <topology evidence="10">Multi-pass membrane protein</topology>
    </subcellularLocation>
</comment>
<dbReference type="AlphaFoldDB" id="G9ISJ7"/>
<evidence type="ECO:0000256" key="6">
    <source>
        <dbReference type="ARBA" id="ARBA00022692"/>
    </source>
</evidence>
<comment type="similarity">
    <text evidence="3 10">Belongs to the complex I subunit 4 family.</text>
</comment>
<evidence type="ECO:0000256" key="5">
    <source>
        <dbReference type="ARBA" id="ARBA00021006"/>
    </source>
</evidence>
<feature type="transmembrane region" description="Helical" evidence="10">
    <location>
        <begin position="354"/>
        <end position="381"/>
    </location>
</feature>
<name>G9ISJ7_LINUG</name>
<feature type="transmembrane region" description="Helical" evidence="10">
    <location>
        <begin position="56"/>
        <end position="74"/>
    </location>
</feature>
<dbReference type="GO" id="GO:0048039">
    <property type="term" value="F:ubiquinone binding"/>
    <property type="evidence" value="ECO:0007669"/>
    <property type="project" value="TreeGrafter"/>
</dbReference>
<feature type="transmembrane region" description="Helical" evidence="10">
    <location>
        <begin position="233"/>
        <end position="253"/>
    </location>
</feature>
<dbReference type="NCBIfam" id="TIGR01972">
    <property type="entry name" value="NDH_I_M"/>
    <property type="match status" value="1"/>
</dbReference>
<feature type="transmembrane region" description="Helical" evidence="10">
    <location>
        <begin position="107"/>
        <end position="125"/>
    </location>
</feature>
<evidence type="ECO:0000256" key="1">
    <source>
        <dbReference type="ARBA" id="ARBA00003257"/>
    </source>
</evidence>
<comment type="catalytic activity">
    <reaction evidence="9 10">
        <text>a ubiquinone + NADH + 5 H(+)(in) = a ubiquinol + NAD(+) + 4 H(+)(out)</text>
        <dbReference type="Rhea" id="RHEA:29091"/>
        <dbReference type="Rhea" id="RHEA-COMP:9565"/>
        <dbReference type="Rhea" id="RHEA-COMP:9566"/>
        <dbReference type="ChEBI" id="CHEBI:15378"/>
        <dbReference type="ChEBI" id="CHEBI:16389"/>
        <dbReference type="ChEBI" id="CHEBI:17976"/>
        <dbReference type="ChEBI" id="CHEBI:57540"/>
        <dbReference type="ChEBI" id="CHEBI:57945"/>
        <dbReference type="EC" id="7.1.1.2"/>
    </reaction>
</comment>
<proteinExistence type="inferred from homology"/>
<comment type="function">
    <text evidence="1">Core subunit of the mitochondrial membrane respiratory chain NADH dehydrogenase (Complex I) that is believed to belong to the minimal assembly required for catalysis. Complex I functions in the transfer of electrons from NADH to the respiratory chain. The immediate electron acceptor for the enzyme is believed to be ubiquinone.</text>
</comment>
<dbReference type="GO" id="GO:0003954">
    <property type="term" value="F:NADH dehydrogenase activity"/>
    <property type="evidence" value="ECO:0007669"/>
    <property type="project" value="TreeGrafter"/>
</dbReference>
<feature type="transmembrane region" description="Helical" evidence="10">
    <location>
        <begin position="445"/>
        <end position="467"/>
    </location>
</feature>
<keyword evidence="8 10" id="KW-0472">Membrane</keyword>
<dbReference type="PANTHER" id="PTHR43507">
    <property type="entry name" value="NADH-UBIQUINONE OXIDOREDUCTASE CHAIN 4"/>
    <property type="match status" value="1"/>
</dbReference>
<comment type="function">
    <text evidence="10">Core subunit of the mitochondrial membrane respiratory chain NADH dehydrogenase (Complex I) which catalyzes electron transfer from NADH through the respiratory chain, using ubiquinone as an electron acceptor. Essential for the catalytic activity and assembly of complex I.</text>
</comment>
<dbReference type="InterPro" id="IPR001750">
    <property type="entry name" value="ND/Mrp_TM"/>
</dbReference>